<gene>
    <name evidence="8" type="ORF">CAL20_02610</name>
</gene>
<evidence type="ECO:0000256" key="5">
    <source>
        <dbReference type="ARBA" id="ARBA00022989"/>
    </source>
</evidence>
<keyword evidence="4 7" id="KW-0812">Transmembrane</keyword>
<evidence type="ECO:0000256" key="3">
    <source>
        <dbReference type="ARBA" id="ARBA00022475"/>
    </source>
</evidence>
<protein>
    <submittedName>
        <fullName evidence="8">EscS/YscS/HrcS family type III secretion system export apparatus protein</fullName>
    </submittedName>
</protein>
<feature type="transmembrane region" description="Helical" evidence="7">
    <location>
        <begin position="13"/>
        <end position="40"/>
    </location>
</feature>
<dbReference type="Pfam" id="PF01313">
    <property type="entry name" value="Bac_export_3"/>
    <property type="match status" value="1"/>
</dbReference>
<evidence type="ECO:0000313" key="9">
    <source>
        <dbReference type="Proteomes" id="UP000216885"/>
    </source>
</evidence>
<dbReference type="RefSeq" id="WP_094823827.1">
    <property type="nucleotide sequence ID" value="NZ_NEVO01000018.1"/>
</dbReference>
<proteinExistence type="inferred from homology"/>
<dbReference type="GO" id="GO:0009306">
    <property type="term" value="P:protein secretion"/>
    <property type="evidence" value="ECO:0007669"/>
    <property type="project" value="InterPro"/>
</dbReference>
<keyword evidence="9" id="KW-1185">Reference proteome</keyword>
<organism evidence="8 9">
    <name type="scientific">Bordetella genomosp. 4</name>
    <dbReference type="NCBI Taxonomy" id="463044"/>
    <lineage>
        <taxon>Bacteria</taxon>
        <taxon>Pseudomonadati</taxon>
        <taxon>Pseudomonadota</taxon>
        <taxon>Betaproteobacteria</taxon>
        <taxon>Burkholderiales</taxon>
        <taxon>Alcaligenaceae</taxon>
        <taxon>Bordetella</taxon>
    </lineage>
</organism>
<feature type="transmembrane region" description="Helical" evidence="7">
    <location>
        <begin position="52"/>
        <end position="70"/>
    </location>
</feature>
<keyword evidence="6 7" id="KW-0472">Membrane</keyword>
<dbReference type="AlphaFoldDB" id="A0A261URP3"/>
<dbReference type="PANTHER" id="PTHR34040">
    <property type="entry name" value="FLAGELLAR BIOSYNTHETIC PROTEIN FLIQ"/>
    <property type="match status" value="1"/>
</dbReference>
<dbReference type="PRINTS" id="PR00952">
    <property type="entry name" value="TYPE3IMQPROT"/>
</dbReference>
<evidence type="ECO:0000313" key="8">
    <source>
        <dbReference type="EMBL" id="OZI64566.1"/>
    </source>
</evidence>
<evidence type="ECO:0000256" key="4">
    <source>
        <dbReference type="ARBA" id="ARBA00022692"/>
    </source>
</evidence>
<accession>A0A261URP3</accession>
<evidence type="ECO:0000256" key="2">
    <source>
        <dbReference type="ARBA" id="ARBA00006156"/>
    </source>
</evidence>
<keyword evidence="3" id="KW-1003">Cell membrane</keyword>
<sequence length="89" mass="9435">MDQTLIISLMNKALMTVLIISAPALLIAIVIGLGVGLLQALTQIQDQTLPQAVKLVAVLFSLIFGLPLLAGQVSELADLLLAGFPLWTR</sequence>
<dbReference type="PANTHER" id="PTHR34040:SF2">
    <property type="entry name" value="FLAGELLAR BIOSYNTHETIC PROTEIN FLIQ"/>
    <property type="match status" value="1"/>
</dbReference>
<reference evidence="8 9" key="1">
    <citation type="submission" date="2017-05" db="EMBL/GenBank/DDBJ databases">
        <title>Complete and WGS of Bordetella genogroups.</title>
        <authorList>
            <person name="Spilker T."/>
            <person name="LiPuma J."/>
        </authorList>
    </citation>
    <scope>NUCLEOTIDE SEQUENCE [LARGE SCALE GENOMIC DNA]</scope>
    <source>
        <strain evidence="8 9">AU9919</strain>
    </source>
</reference>
<name>A0A261URP3_9BORD</name>
<dbReference type="OrthoDB" id="9806440at2"/>
<evidence type="ECO:0000256" key="6">
    <source>
        <dbReference type="ARBA" id="ARBA00023136"/>
    </source>
</evidence>
<dbReference type="EMBL" id="NEVQ01000003">
    <property type="protein sequence ID" value="OZI64566.1"/>
    <property type="molecule type" value="Genomic_DNA"/>
</dbReference>
<dbReference type="Proteomes" id="UP000216885">
    <property type="component" value="Unassembled WGS sequence"/>
</dbReference>
<keyword evidence="5 7" id="KW-1133">Transmembrane helix</keyword>
<comment type="caution">
    <text evidence="8">The sequence shown here is derived from an EMBL/GenBank/DDBJ whole genome shotgun (WGS) entry which is preliminary data.</text>
</comment>
<comment type="subcellular location">
    <subcellularLocation>
        <location evidence="1">Cell membrane</location>
        <topology evidence="1">Multi-pass membrane protein</topology>
    </subcellularLocation>
</comment>
<evidence type="ECO:0000256" key="7">
    <source>
        <dbReference type="SAM" id="Phobius"/>
    </source>
</evidence>
<dbReference type="GO" id="GO:0005886">
    <property type="term" value="C:plasma membrane"/>
    <property type="evidence" value="ECO:0007669"/>
    <property type="project" value="UniProtKB-SubCell"/>
</dbReference>
<comment type="similarity">
    <text evidence="2">Belongs to the FliQ/MopD/SpaQ family.</text>
</comment>
<dbReference type="InterPro" id="IPR002191">
    <property type="entry name" value="Bac_export_3"/>
</dbReference>
<evidence type="ECO:0000256" key="1">
    <source>
        <dbReference type="ARBA" id="ARBA00004651"/>
    </source>
</evidence>